<reference evidence="2" key="1">
    <citation type="journal article" date="2019" name="Plant Biotechnol. J.">
        <title>Genome sequencing of the Australian wild diploid species Gossypium australe highlights disease resistance and delayed gland morphogenesis.</title>
        <authorList>
            <person name="Cai Y."/>
            <person name="Cai X."/>
            <person name="Wang Q."/>
            <person name="Wang P."/>
            <person name="Zhang Y."/>
            <person name="Cai C."/>
            <person name="Xu Y."/>
            <person name="Wang K."/>
            <person name="Zhou Z."/>
            <person name="Wang C."/>
            <person name="Geng S."/>
            <person name="Li B."/>
            <person name="Dong Q."/>
            <person name="Hou Y."/>
            <person name="Wang H."/>
            <person name="Ai P."/>
            <person name="Liu Z."/>
            <person name="Yi F."/>
            <person name="Sun M."/>
            <person name="An G."/>
            <person name="Cheng J."/>
            <person name="Zhang Y."/>
            <person name="Shi Q."/>
            <person name="Xie Y."/>
            <person name="Shi X."/>
            <person name="Chang Y."/>
            <person name="Huang F."/>
            <person name="Chen Y."/>
            <person name="Hong S."/>
            <person name="Mi L."/>
            <person name="Sun Q."/>
            <person name="Zhang L."/>
            <person name="Zhou B."/>
            <person name="Peng R."/>
            <person name="Zhang X."/>
            <person name="Liu F."/>
        </authorList>
    </citation>
    <scope>NUCLEOTIDE SEQUENCE [LARGE SCALE GENOMIC DNA]</scope>
    <source>
        <strain evidence="2">cv. PA1801</strain>
    </source>
</reference>
<comment type="caution">
    <text evidence="1">The sequence shown here is derived from an EMBL/GenBank/DDBJ whole genome shotgun (WGS) entry which is preliminary data.</text>
</comment>
<name>A0A5B6VPU3_9ROSI</name>
<dbReference type="OrthoDB" id="1645289at2759"/>
<accession>A0A5B6VPU3</accession>
<dbReference type="EMBL" id="SMMG02000006">
    <property type="protein sequence ID" value="KAA3471141.1"/>
    <property type="molecule type" value="Genomic_DNA"/>
</dbReference>
<evidence type="ECO:0000313" key="2">
    <source>
        <dbReference type="Proteomes" id="UP000325315"/>
    </source>
</evidence>
<evidence type="ECO:0000313" key="1">
    <source>
        <dbReference type="EMBL" id="KAA3471141.1"/>
    </source>
</evidence>
<keyword evidence="2" id="KW-1185">Reference proteome</keyword>
<protein>
    <submittedName>
        <fullName evidence="1">Polyprotein</fullName>
    </submittedName>
</protein>
<gene>
    <name evidence="1" type="ORF">EPI10_016793</name>
</gene>
<proteinExistence type="predicted"/>
<organism evidence="1 2">
    <name type="scientific">Gossypium australe</name>
    <dbReference type="NCBI Taxonomy" id="47621"/>
    <lineage>
        <taxon>Eukaryota</taxon>
        <taxon>Viridiplantae</taxon>
        <taxon>Streptophyta</taxon>
        <taxon>Embryophyta</taxon>
        <taxon>Tracheophyta</taxon>
        <taxon>Spermatophyta</taxon>
        <taxon>Magnoliopsida</taxon>
        <taxon>eudicotyledons</taxon>
        <taxon>Gunneridae</taxon>
        <taxon>Pentapetalae</taxon>
        <taxon>rosids</taxon>
        <taxon>malvids</taxon>
        <taxon>Malvales</taxon>
        <taxon>Malvaceae</taxon>
        <taxon>Malvoideae</taxon>
        <taxon>Gossypium</taxon>
    </lineage>
</organism>
<dbReference type="AlphaFoldDB" id="A0A5B6VPU3"/>
<dbReference type="Proteomes" id="UP000325315">
    <property type="component" value="Unassembled WGS sequence"/>
</dbReference>
<sequence length="99" mass="11611">MDFQYFFGIRKMFKKSSLDYVYLYYAGNLEKKRSLTATLHATVTLSTIKAKYMAIIEAVKEAIWLKGLFGSWLIKMTKLSYIPIVKVPYILRKIRCITK</sequence>